<dbReference type="InterPro" id="IPR036425">
    <property type="entry name" value="MoaB/Mog-like_dom_sf"/>
</dbReference>
<dbReference type="SMART" id="SM00852">
    <property type="entry name" value="MoCF_biosynth"/>
    <property type="match status" value="1"/>
</dbReference>
<keyword evidence="14" id="KW-1185">Reference proteome</keyword>
<dbReference type="InterPro" id="IPR036688">
    <property type="entry name" value="MoeA_C_domain_IV_sf"/>
</dbReference>
<dbReference type="Pfam" id="PF03454">
    <property type="entry name" value="MoeA_C"/>
    <property type="match status" value="1"/>
</dbReference>
<dbReference type="SUPFAM" id="SSF53218">
    <property type="entry name" value="Molybdenum cofactor biosynthesis proteins"/>
    <property type="match status" value="1"/>
</dbReference>
<evidence type="ECO:0000313" key="14">
    <source>
        <dbReference type="Proteomes" id="UP000671914"/>
    </source>
</evidence>
<dbReference type="Pfam" id="PF00994">
    <property type="entry name" value="MoCF_biosynth"/>
    <property type="match status" value="1"/>
</dbReference>
<comment type="pathway">
    <text evidence="3 11">Cofactor biosynthesis; molybdopterin biosynthesis.</text>
</comment>
<reference evidence="13" key="1">
    <citation type="submission" date="2021-03" db="EMBL/GenBank/DDBJ databases">
        <title>Agromyces archimandritus sp. nov., isolated from the cockroach Archimandrita tessellata.</title>
        <authorList>
            <person name="Guzman J."/>
            <person name="Ortuzar M."/>
            <person name="Poehlein A."/>
            <person name="Daniel R."/>
            <person name="Trujillo M."/>
            <person name="Vilcinskas A."/>
        </authorList>
    </citation>
    <scope>NUCLEOTIDE SEQUENCE</scope>
    <source>
        <strain evidence="13">G127AT</strain>
    </source>
</reference>
<proteinExistence type="inferred from homology"/>
<keyword evidence="5 11" id="KW-0500">Molybdenum</keyword>
<comment type="catalytic activity">
    <reaction evidence="10">
        <text>adenylyl-molybdopterin + molybdate = Mo-molybdopterin + AMP + H(+)</text>
        <dbReference type="Rhea" id="RHEA:35047"/>
        <dbReference type="ChEBI" id="CHEBI:15378"/>
        <dbReference type="ChEBI" id="CHEBI:36264"/>
        <dbReference type="ChEBI" id="CHEBI:62727"/>
        <dbReference type="ChEBI" id="CHEBI:71302"/>
        <dbReference type="ChEBI" id="CHEBI:456215"/>
        <dbReference type="EC" id="2.10.1.1"/>
    </reaction>
</comment>
<evidence type="ECO:0000256" key="3">
    <source>
        <dbReference type="ARBA" id="ARBA00005046"/>
    </source>
</evidence>
<evidence type="ECO:0000256" key="8">
    <source>
        <dbReference type="ARBA" id="ARBA00022842"/>
    </source>
</evidence>
<dbReference type="KEGG" id="aarc:G127AT_11140"/>
<dbReference type="AlphaFoldDB" id="A0A975FL38"/>
<comment type="function">
    <text evidence="2 11">Catalyzes the insertion of molybdate into adenylated molybdopterin with the concomitant release of AMP.</text>
</comment>
<dbReference type="GO" id="GO:0005829">
    <property type="term" value="C:cytosol"/>
    <property type="evidence" value="ECO:0007669"/>
    <property type="project" value="TreeGrafter"/>
</dbReference>
<comment type="cofactor">
    <cofactor evidence="1 11">
        <name>Mg(2+)</name>
        <dbReference type="ChEBI" id="CHEBI:18420"/>
    </cofactor>
</comment>
<dbReference type="PANTHER" id="PTHR10192">
    <property type="entry name" value="MOLYBDOPTERIN BIOSYNTHESIS PROTEIN"/>
    <property type="match status" value="1"/>
</dbReference>
<dbReference type="Gene3D" id="2.170.190.11">
    <property type="entry name" value="Molybdopterin biosynthesis moea protein, domain 3"/>
    <property type="match status" value="1"/>
</dbReference>
<protein>
    <recommendedName>
        <fullName evidence="11">Molybdopterin molybdenumtransferase</fullName>
        <ecNumber evidence="11">2.10.1.1</ecNumber>
    </recommendedName>
</protein>
<accession>A0A975FL38</accession>
<dbReference type="GO" id="GO:0046872">
    <property type="term" value="F:metal ion binding"/>
    <property type="evidence" value="ECO:0007669"/>
    <property type="project" value="UniProtKB-UniRule"/>
</dbReference>
<dbReference type="NCBIfam" id="TIGR00177">
    <property type="entry name" value="molyb_syn"/>
    <property type="match status" value="1"/>
</dbReference>
<dbReference type="NCBIfam" id="NF045515">
    <property type="entry name" value="Glp_gephyrin"/>
    <property type="match status" value="1"/>
</dbReference>
<keyword evidence="9 11" id="KW-0501">Molybdenum cofactor biosynthesis</keyword>
<dbReference type="Gene3D" id="3.90.105.10">
    <property type="entry name" value="Molybdopterin biosynthesis moea protein, domain 2"/>
    <property type="match status" value="1"/>
</dbReference>
<evidence type="ECO:0000256" key="6">
    <source>
        <dbReference type="ARBA" id="ARBA00022679"/>
    </source>
</evidence>
<feature type="domain" description="MoaB/Mog" evidence="12">
    <location>
        <begin position="185"/>
        <end position="322"/>
    </location>
</feature>
<dbReference type="Gene3D" id="2.40.340.10">
    <property type="entry name" value="MoeA, C-terminal, domain IV"/>
    <property type="match status" value="1"/>
</dbReference>
<evidence type="ECO:0000259" key="12">
    <source>
        <dbReference type="SMART" id="SM00852"/>
    </source>
</evidence>
<dbReference type="InterPro" id="IPR005111">
    <property type="entry name" value="MoeA_C_domain_IV"/>
</dbReference>
<dbReference type="PANTHER" id="PTHR10192:SF5">
    <property type="entry name" value="GEPHYRIN"/>
    <property type="match status" value="1"/>
</dbReference>
<evidence type="ECO:0000256" key="9">
    <source>
        <dbReference type="ARBA" id="ARBA00023150"/>
    </source>
</evidence>
<gene>
    <name evidence="13" type="ORF">G127AT_11140</name>
</gene>
<dbReference type="SUPFAM" id="SSF63882">
    <property type="entry name" value="MoeA N-terminal region -like"/>
    <property type="match status" value="1"/>
</dbReference>
<evidence type="ECO:0000256" key="2">
    <source>
        <dbReference type="ARBA" id="ARBA00002901"/>
    </source>
</evidence>
<dbReference type="InterPro" id="IPR038987">
    <property type="entry name" value="MoeA-like"/>
</dbReference>
<keyword evidence="7 11" id="KW-0479">Metal-binding</keyword>
<dbReference type="CDD" id="cd00887">
    <property type="entry name" value="MoeA"/>
    <property type="match status" value="1"/>
</dbReference>
<name>A0A975FL38_9MICO</name>
<comment type="similarity">
    <text evidence="4 11">Belongs to the MoeA family.</text>
</comment>
<evidence type="ECO:0000256" key="5">
    <source>
        <dbReference type="ARBA" id="ARBA00022505"/>
    </source>
</evidence>
<dbReference type="InterPro" id="IPR005110">
    <property type="entry name" value="MoeA_linker/N"/>
</dbReference>
<evidence type="ECO:0000256" key="4">
    <source>
        <dbReference type="ARBA" id="ARBA00010763"/>
    </source>
</evidence>
<dbReference type="RefSeq" id="WP_210896887.1">
    <property type="nucleotide sequence ID" value="NZ_CP071696.1"/>
</dbReference>
<evidence type="ECO:0000256" key="7">
    <source>
        <dbReference type="ARBA" id="ARBA00022723"/>
    </source>
</evidence>
<sequence>MSGPGPLEPVEAQQARVLAAVRVLGSESLPLGAAAGRTTAAEVRAAVPIPVFDNSAMDGYAVHAADLTAASAERPSLLPVVADLAAGTDLTPELPQGAAARIMTGAPLPPGADAIVPVEDTDGGVDRVSIRRAPVRGAHIRRAAEDLAVGDSVLAAGVRLTPARLAAAAAAGHGSLEVRRRPRVAVVATGSELVAPGAPLRPGSIHDSNSTLLAGLVVGADAELVLAERVPDDDAALIAALARARAVGVDAIVLSGGASVGAYDVARSVLEPRGIAFRRIAMQPGKPQGFGVLEGVPVFALPGNPVSVAVSFEVFVRPALRTMQGRAPFPPPVHALAAVGWRTPPERRQYAPVALEYDGPTLLARPASAGGSGSHLAGSLALADGFAVVPAERSEVRPGDELAVMLVG</sequence>
<evidence type="ECO:0000256" key="10">
    <source>
        <dbReference type="ARBA" id="ARBA00047317"/>
    </source>
</evidence>
<dbReference type="InterPro" id="IPR036135">
    <property type="entry name" value="MoeA_linker/N_sf"/>
</dbReference>
<dbReference type="InterPro" id="IPR001453">
    <property type="entry name" value="MoaB/Mog_dom"/>
</dbReference>
<evidence type="ECO:0000313" key="13">
    <source>
        <dbReference type="EMBL" id="QTX03866.1"/>
    </source>
</evidence>
<dbReference type="Proteomes" id="UP000671914">
    <property type="component" value="Chromosome"/>
</dbReference>
<dbReference type="Pfam" id="PF03453">
    <property type="entry name" value="MoeA_N"/>
    <property type="match status" value="1"/>
</dbReference>
<keyword evidence="6 11" id="KW-0808">Transferase</keyword>
<dbReference type="GO" id="GO:0006777">
    <property type="term" value="P:Mo-molybdopterin cofactor biosynthetic process"/>
    <property type="evidence" value="ECO:0007669"/>
    <property type="project" value="UniProtKB-UniRule"/>
</dbReference>
<dbReference type="EC" id="2.10.1.1" evidence="11"/>
<dbReference type="FunFam" id="3.40.980.10:FF:000004">
    <property type="entry name" value="Molybdopterin molybdenumtransferase"/>
    <property type="match status" value="1"/>
</dbReference>
<evidence type="ECO:0000256" key="1">
    <source>
        <dbReference type="ARBA" id="ARBA00001946"/>
    </source>
</evidence>
<dbReference type="SUPFAM" id="SSF63867">
    <property type="entry name" value="MoeA C-terminal domain-like"/>
    <property type="match status" value="1"/>
</dbReference>
<organism evidence="13 14">
    <name type="scientific">Agromyces archimandritae</name>
    <dbReference type="NCBI Taxonomy" id="2781962"/>
    <lineage>
        <taxon>Bacteria</taxon>
        <taxon>Bacillati</taxon>
        <taxon>Actinomycetota</taxon>
        <taxon>Actinomycetes</taxon>
        <taxon>Micrococcales</taxon>
        <taxon>Microbacteriaceae</taxon>
        <taxon>Agromyces</taxon>
    </lineage>
</organism>
<dbReference type="EMBL" id="CP071696">
    <property type="protein sequence ID" value="QTX03866.1"/>
    <property type="molecule type" value="Genomic_DNA"/>
</dbReference>
<evidence type="ECO:0000256" key="11">
    <source>
        <dbReference type="RuleBase" id="RU365090"/>
    </source>
</evidence>
<dbReference type="GO" id="GO:0061599">
    <property type="term" value="F:molybdopterin molybdotransferase activity"/>
    <property type="evidence" value="ECO:0007669"/>
    <property type="project" value="UniProtKB-UniRule"/>
</dbReference>
<keyword evidence="8 11" id="KW-0460">Magnesium</keyword>
<dbReference type="Gene3D" id="3.40.980.10">
    <property type="entry name" value="MoaB/Mog-like domain"/>
    <property type="match status" value="1"/>
</dbReference>